<dbReference type="HOGENOM" id="CLU_000445_90_10_0"/>
<accession>D5EN88</accession>
<feature type="domain" description="HTH luxR-type" evidence="4">
    <location>
        <begin position="139"/>
        <end position="204"/>
    </location>
</feature>
<dbReference type="Proteomes" id="UP000000925">
    <property type="component" value="Chromosome"/>
</dbReference>
<keyword evidence="7" id="KW-1185">Reference proteome</keyword>
<dbReference type="InterPro" id="IPR001789">
    <property type="entry name" value="Sig_transdc_resp-reg_receiver"/>
</dbReference>
<dbReference type="CDD" id="cd17535">
    <property type="entry name" value="REC_NarL-like"/>
    <property type="match status" value="1"/>
</dbReference>
<dbReference type="InterPro" id="IPR011006">
    <property type="entry name" value="CheY-like_superfamily"/>
</dbReference>
<dbReference type="PROSITE" id="PS50043">
    <property type="entry name" value="HTH_LUXR_2"/>
    <property type="match status" value="1"/>
</dbReference>
<keyword evidence="2" id="KW-0238">DNA-binding</keyword>
<evidence type="ECO:0000259" key="4">
    <source>
        <dbReference type="PROSITE" id="PS50043"/>
    </source>
</evidence>
<dbReference type="GO" id="GO:0006355">
    <property type="term" value="P:regulation of DNA-templated transcription"/>
    <property type="evidence" value="ECO:0007669"/>
    <property type="project" value="InterPro"/>
</dbReference>
<evidence type="ECO:0000259" key="5">
    <source>
        <dbReference type="PROSITE" id="PS50110"/>
    </source>
</evidence>
<dbReference type="PANTHER" id="PTHR45566">
    <property type="entry name" value="HTH-TYPE TRANSCRIPTIONAL REGULATOR YHJB-RELATED"/>
    <property type="match status" value="1"/>
</dbReference>
<dbReference type="AlphaFoldDB" id="D5EN88"/>
<dbReference type="PANTHER" id="PTHR45566:SF2">
    <property type="entry name" value="NARL SUBFAMILY"/>
    <property type="match status" value="1"/>
</dbReference>
<dbReference type="GO" id="GO:0000160">
    <property type="term" value="P:phosphorelay signal transduction system"/>
    <property type="evidence" value="ECO:0007669"/>
    <property type="project" value="InterPro"/>
</dbReference>
<dbReference type="GO" id="GO:0003677">
    <property type="term" value="F:DNA binding"/>
    <property type="evidence" value="ECO:0007669"/>
    <property type="project" value="UniProtKB-KW"/>
</dbReference>
<dbReference type="InterPro" id="IPR016032">
    <property type="entry name" value="Sig_transdc_resp-reg_C-effctor"/>
</dbReference>
<evidence type="ECO:0000313" key="6">
    <source>
        <dbReference type="EMBL" id="ADE53523.1"/>
    </source>
</evidence>
<dbReference type="Gene3D" id="3.40.50.2300">
    <property type="match status" value="1"/>
</dbReference>
<dbReference type="eggNOG" id="COG2197">
    <property type="taxonomic scope" value="Bacteria"/>
</dbReference>
<dbReference type="OrthoDB" id="9779069at2"/>
<dbReference type="SMART" id="SM00421">
    <property type="entry name" value="HTH_LUXR"/>
    <property type="match status" value="1"/>
</dbReference>
<keyword evidence="1 3" id="KW-0597">Phosphoprotein</keyword>
<dbReference type="EMBL" id="CP001998">
    <property type="protein sequence ID" value="ADE53523.1"/>
    <property type="molecule type" value="Genomic_DNA"/>
</dbReference>
<gene>
    <name evidence="6" type="ordered locus">Caka_0498</name>
</gene>
<dbReference type="SMART" id="SM00448">
    <property type="entry name" value="REC"/>
    <property type="match status" value="1"/>
</dbReference>
<dbReference type="PROSITE" id="PS50110">
    <property type="entry name" value="RESPONSE_REGULATORY"/>
    <property type="match status" value="1"/>
</dbReference>
<dbReference type="CDD" id="cd06170">
    <property type="entry name" value="LuxR_C_like"/>
    <property type="match status" value="1"/>
</dbReference>
<proteinExistence type="predicted"/>
<evidence type="ECO:0000256" key="2">
    <source>
        <dbReference type="ARBA" id="ARBA00023125"/>
    </source>
</evidence>
<dbReference type="Pfam" id="PF00072">
    <property type="entry name" value="Response_reg"/>
    <property type="match status" value="1"/>
</dbReference>
<feature type="modified residue" description="4-aspartylphosphate" evidence="3">
    <location>
        <position position="57"/>
    </location>
</feature>
<dbReference type="PROSITE" id="PS00622">
    <property type="entry name" value="HTH_LUXR_1"/>
    <property type="match status" value="1"/>
</dbReference>
<evidence type="ECO:0000256" key="1">
    <source>
        <dbReference type="ARBA" id="ARBA00022553"/>
    </source>
</evidence>
<dbReference type="PRINTS" id="PR00038">
    <property type="entry name" value="HTHLUXR"/>
</dbReference>
<sequence length="208" mass="22626">MSTNTTVMVVDDNALLRFGLIGAIDLETGLESVGGAPNAEEALTLYAEQKPNIIIMDYRMPGMSGVECTEQILAESPQAKIILYSVYESEEEIWKAVQAGVKGYLTKTAGAVEDVMEAIHEVANGGTFFPASIQEKLEARKQQEELTPRELEVLQLLGEGQSNKEIADVMDISLSTVKIHVTNIRDKLGAADRTQAVVIAFKRGILSL</sequence>
<feature type="domain" description="Response regulatory" evidence="5">
    <location>
        <begin position="6"/>
        <end position="122"/>
    </location>
</feature>
<dbReference type="RefSeq" id="WP_013042248.1">
    <property type="nucleotide sequence ID" value="NC_014008.1"/>
</dbReference>
<dbReference type="Pfam" id="PF00196">
    <property type="entry name" value="GerE"/>
    <property type="match status" value="1"/>
</dbReference>
<dbReference type="InterPro" id="IPR000792">
    <property type="entry name" value="Tscrpt_reg_LuxR_C"/>
</dbReference>
<dbReference type="STRING" id="583355.Caka_0498"/>
<dbReference type="InterPro" id="IPR058245">
    <property type="entry name" value="NreC/VraR/RcsB-like_REC"/>
</dbReference>
<dbReference type="InterPro" id="IPR051015">
    <property type="entry name" value="EvgA-like"/>
</dbReference>
<reference evidence="6 7" key="1">
    <citation type="journal article" date="2010" name="Stand. Genomic Sci.">
        <title>Complete genome sequence of Coraliomargarita akajimensis type strain (04OKA010-24).</title>
        <authorList>
            <person name="Mavromatis K."/>
            <person name="Abt B."/>
            <person name="Brambilla E."/>
            <person name="Lapidus A."/>
            <person name="Copeland A."/>
            <person name="Deshpande S."/>
            <person name="Nolan M."/>
            <person name="Lucas S."/>
            <person name="Tice H."/>
            <person name="Cheng J.F."/>
            <person name="Han C."/>
            <person name="Detter J.C."/>
            <person name="Woyke T."/>
            <person name="Goodwin L."/>
            <person name="Pitluck S."/>
            <person name="Held B."/>
            <person name="Brettin T."/>
            <person name="Tapia R."/>
            <person name="Ivanova N."/>
            <person name="Mikhailova N."/>
            <person name="Pati A."/>
            <person name="Liolios K."/>
            <person name="Chen A."/>
            <person name="Palaniappan K."/>
            <person name="Land M."/>
            <person name="Hauser L."/>
            <person name="Chang Y.J."/>
            <person name="Jeffries C.D."/>
            <person name="Rohde M."/>
            <person name="Goker M."/>
            <person name="Bristow J."/>
            <person name="Eisen J.A."/>
            <person name="Markowitz V."/>
            <person name="Hugenholtz P."/>
            <person name="Klenk H.P."/>
            <person name="Kyrpides N.C."/>
        </authorList>
    </citation>
    <scope>NUCLEOTIDE SEQUENCE [LARGE SCALE GENOMIC DNA]</scope>
    <source>
        <strain evidence="7">DSM 45221 / IAM 15411 / JCM 23193 / KCTC 12865</strain>
    </source>
</reference>
<evidence type="ECO:0000313" key="7">
    <source>
        <dbReference type="Proteomes" id="UP000000925"/>
    </source>
</evidence>
<protein>
    <submittedName>
        <fullName evidence="6">Two component transcriptional regulator, LuxR family</fullName>
    </submittedName>
</protein>
<dbReference type="SUPFAM" id="SSF46894">
    <property type="entry name" value="C-terminal effector domain of the bipartite response regulators"/>
    <property type="match status" value="1"/>
</dbReference>
<dbReference type="KEGG" id="caa:Caka_0498"/>
<dbReference type="SUPFAM" id="SSF52172">
    <property type="entry name" value="CheY-like"/>
    <property type="match status" value="1"/>
</dbReference>
<name>D5EN88_CORAD</name>
<organism evidence="6 7">
    <name type="scientific">Coraliomargarita akajimensis (strain DSM 45221 / IAM 15411 / JCM 23193 / KCTC 12865 / 04OKA010-24)</name>
    <dbReference type="NCBI Taxonomy" id="583355"/>
    <lineage>
        <taxon>Bacteria</taxon>
        <taxon>Pseudomonadati</taxon>
        <taxon>Verrucomicrobiota</taxon>
        <taxon>Opitutia</taxon>
        <taxon>Puniceicoccales</taxon>
        <taxon>Coraliomargaritaceae</taxon>
        <taxon>Coraliomargarita</taxon>
    </lineage>
</organism>
<evidence type="ECO:0000256" key="3">
    <source>
        <dbReference type="PROSITE-ProRule" id="PRU00169"/>
    </source>
</evidence>